<dbReference type="SUPFAM" id="SSF88946">
    <property type="entry name" value="Sigma2 domain of RNA polymerase sigma factors"/>
    <property type="match status" value="1"/>
</dbReference>
<accession>A0ABT2CT88</accession>
<evidence type="ECO:0000259" key="6">
    <source>
        <dbReference type="Pfam" id="PF04542"/>
    </source>
</evidence>
<evidence type="ECO:0000313" key="8">
    <source>
        <dbReference type="EMBL" id="MCS0657197.1"/>
    </source>
</evidence>
<keyword evidence="3" id="KW-0731">Sigma factor</keyword>
<organism evidence="8 9">
    <name type="scientific">Massilia terrae</name>
    <dbReference type="NCBI Taxonomy" id="1811224"/>
    <lineage>
        <taxon>Bacteria</taxon>
        <taxon>Pseudomonadati</taxon>
        <taxon>Pseudomonadota</taxon>
        <taxon>Betaproteobacteria</taxon>
        <taxon>Burkholderiales</taxon>
        <taxon>Oxalobacteraceae</taxon>
        <taxon>Telluria group</taxon>
        <taxon>Massilia</taxon>
    </lineage>
</organism>
<feature type="domain" description="RNA polymerase sigma-70 region 2" evidence="6">
    <location>
        <begin position="14"/>
        <end position="76"/>
    </location>
</feature>
<dbReference type="InterPro" id="IPR036388">
    <property type="entry name" value="WH-like_DNA-bd_sf"/>
</dbReference>
<reference evidence="8 9" key="1">
    <citation type="submission" date="2022-08" db="EMBL/GenBank/DDBJ databases">
        <title>Reclassification of Massilia species as members of the genera Telluria, Duganella, Pseudoduganella, Mokoshia gen. nov. and Zemynaea gen. nov. using orthogonal and non-orthogonal genome-based approaches.</title>
        <authorList>
            <person name="Bowman J.P."/>
        </authorList>
    </citation>
    <scope>NUCLEOTIDE SEQUENCE [LARGE SCALE GENOMIC DNA]</scope>
    <source>
        <strain evidence="8 9">JCM 31606</strain>
    </source>
</reference>
<dbReference type="PANTHER" id="PTHR43133">
    <property type="entry name" value="RNA POLYMERASE ECF-TYPE SIGMA FACTO"/>
    <property type="match status" value="1"/>
</dbReference>
<comment type="similarity">
    <text evidence="1">Belongs to the sigma-70 factor family. ECF subfamily.</text>
</comment>
<name>A0ABT2CT88_9BURK</name>
<dbReference type="InterPro" id="IPR013324">
    <property type="entry name" value="RNA_pol_sigma_r3/r4-like"/>
</dbReference>
<evidence type="ECO:0000256" key="5">
    <source>
        <dbReference type="ARBA" id="ARBA00023163"/>
    </source>
</evidence>
<keyword evidence="5" id="KW-0804">Transcription</keyword>
<comment type="caution">
    <text evidence="8">The sequence shown here is derived from an EMBL/GenBank/DDBJ whole genome shotgun (WGS) entry which is preliminary data.</text>
</comment>
<evidence type="ECO:0000259" key="7">
    <source>
        <dbReference type="Pfam" id="PF08281"/>
    </source>
</evidence>
<dbReference type="CDD" id="cd06171">
    <property type="entry name" value="Sigma70_r4"/>
    <property type="match status" value="1"/>
</dbReference>
<evidence type="ECO:0000313" key="9">
    <source>
        <dbReference type="Proteomes" id="UP001204621"/>
    </source>
</evidence>
<gene>
    <name evidence="8" type="ORF">NX778_03865</name>
</gene>
<dbReference type="InterPro" id="IPR014284">
    <property type="entry name" value="RNA_pol_sigma-70_dom"/>
</dbReference>
<dbReference type="Gene3D" id="1.10.1740.10">
    <property type="match status" value="1"/>
</dbReference>
<evidence type="ECO:0000256" key="2">
    <source>
        <dbReference type="ARBA" id="ARBA00023015"/>
    </source>
</evidence>
<protein>
    <submittedName>
        <fullName evidence="8">Sigma-70 family RNA polymerase sigma factor</fullName>
    </submittedName>
</protein>
<keyword evidence="4" id="KW-0238">DNA-binding</keyword>
<evidence type="ECO:0000256" key="3">
    <source>
        <dbReference type="ARBA" id="ARBA00023082"/>
    </source>
</evidence>
<feature type="domain" description="RNA polymerase sigma factor 70 region 4 type 2" evidence="7">
    <location>
        <begin position="119"/>
        <end position="170"/>
    </location>
</feature>
<keyword evidence="9" id="KW-1185">Reference proteome</keyword>
<dbReference type="SUPFAM" id="SSF88659">
    <property type="entry name" value="Sigma3 and sigma4 domains of RNA polymerase sigma factors"/>
    <property type="match status" value="1"/>
</dbReference>
<sequence>MATSILEARFRELILPHLDSAFNLACWLTHNRDDAQDVVQEAAMRAYKYFAGFHGDDGRVWLLRIVRNTFYSWCRVNGAASQTEFDETLHSLDPSGDAWPEQARATPEALLMRQDCDRVVHQALAALPLEFREVVVMRELEDLSYKEIAAIVGIPIGTVMSRLGRGRKLLARSLGATLGGNDGA</sequence>
<dbReference type="EMBL" id="JANUGU010000001">
    <property type="protein sequence ID" value="MCS0657197.1"/>
    <property type="molecule type" value="Genomic_DNA"/>
</dbReference>
<dbReference type="InterPro" id="IPR013325">
    <property type="entry name" value="RNA_pol_sigma_r2"/>
</dbReference>
<dbReference type="NCBIfam" id="TIGR02937">
    <property type="entry name" value="sigma70-ECF"/>
    <property type="match status" value="1"/>
</dbReference>
<dbReference type="Proteomes" id="UP001204621">
    <property type="component" value="Unassembled WGS sequence"/>
</dbReference>
<dbReference type="RefSeq" id="WP_258810353.1">
    <property type="nucleotide sequence ID" value="NZ_JANUGU010000001.1"/>
</dbReference>
<dbReference type="Pfam" id="PF08281">
    <property type="entry name" value="Sigma70_r4_2"/>
    <property type="match status" value="1"/>
</dbReference>
<evidence type="ECO:0000256" key="1">
    <source>
        <dbReference type="ARBA" id="ARBA00010641"/>
    </source>
</evidence>
<dbReference type="InterPro" id="IPR039425">
    <property type="entry name" value="RNA_pol_sigma-70-like"/>
</dbReference>
<dbReference type="InterPro" id="IPR013249">
    <property type="entry name" value="RNA_pol_sigma70_r4_t2"/>
</dbReference>
<proteinExistence type="inferred from homology"/>
<dbReference type="Pfam" id="PF04542">
    <property type="entry name" value="Sigma70_r2"/>
    <property type="match status" value="1"/>
</dbReference>
<dbReference type="InterPro" id="IPR007627">
    <property type="entry name" value="RNA_pol_sigma70_r2"/>
</dbReference>
<evidence type="ECO:0000256" key="4">
    <source>
        <dbReference type="ARBA" id="ARBA00023125"/>
    </source>
</evidence>
<dbReference type="PANTHER" id="PTHR43133:SF8">
    <property type="entry name" value="RNA POLYMERASE SIGMA FACTOR HI_1459-RELATED"/>
    <property type="match status" value="1"/>
</dbReference>
<dbReference type="Gene3D" id="1.10.10.10">
    <property type="entry name" value="Winged helix-like DNA-binding domain superfamily/Winged helix DNA-binding domain"/>
    <property type="match status" value="1"/>
</dbReference>
<keyword evidence="2" id="KW-0805">Transcription regulation</keyword>